<dbReference type="PANTHER" id="PTHR22625:SF70">
    <property type="entry name" value="PLEXIN A, ISOFORM A"/>
    <property type="match status" value="1"/>
</dbReference>
<dbReference type="GO" id="GO:0002116">
    <property type="term" value="C:semaphorin receptor complex"/>
    <property type="evidence" value="ECO:0007669"/>
    <property type="project" value="TreeGrafter"/>
</dbReference>
<dbReference type="PROSITE" id="PS51004">
    <property type="entry name" value="SEMA"/>
    <property type="match status" value="1"/>
</dbReference>
<dbReference type="SUPFAM" id="SSF101912">
    <property type="entry name" value="Sema domain"/>
    <property type="match status" value="1"/>
</dbReference>
<feature type="region of interest" description="Disordered" evidence="2">
    <location>
        <begin position="505"/>
        <end position="714"/>
    </location>
</feature>
<sequence>MSIGSLVSGVTPPGGPGGCGVPWVRWRGPLLLAALVLAAVSSAAGGGDAEGRDSLFIVERFEDDRWQEFTHLTVDKNTGTVYAGGVNRLYQLDPNLRRLQYVMTGPVNDSVECSASDCKGETIQNMKATNNVNKVLVIDYTRSRLIVCGTVRQGSCQVRDLRDITQLTRNVSEAIVANNATASTVAFIAPGPPNPPVTHVLYIGVTYTGKSVYRDEVPAVASRSLEDNRFFDIAVTDVTTSTRMLVNSLARERYPITYVYGFGSEKFSYFLTRQMEDTDAGSPYISKLVRVCQNDSAYYSYTEIPIECKDQQGKRYNLAQAAYVGKPGTDLATQLGIQTNDDVLFAVFSPSDPTEGEGSPRPADSSALCVYSMKSVRRMFINNIQECFRGKGDRGLNFISPSHHCIETVASAVAPARAHLPVCCRGCGSPPPLPLALRPSLSPSAASLSPSAPPFALPPLPLALRPSSRALQPLPLASNPPPSALPLPLPAPLALQPLLSPRPSLFASPSLRPRPSLSPSTPPSLPPPPSRPPPTPPPSALLALSPPPPLPRPPRPPLLASLASTSLSPSTPSPSLPSRPPPLPLALHPPLSPSTLPSLSPPPSPPSRPPTPPLPLALQPLPSLSLPPPSPPPPSPSPPPLPLRPPTSLSPSSPSNLPLSPPPPQHPLSPSSPTPLRPSLWPSRSSLSPSAPLLSPSPPSLASPPPPPPLALPR</sequence>
<feature type="chain" id="PRO_5018577336" evidence="3">
    <location>
        <begin position="39"/>
        <end position="714"/>
    </location>
</feature>
<keyword evidence="3" id="KW-0732">Signal</keyword>
<feature type="compositionally biased region" description="Low complexity" evidence="2">
    <location>
        <begin position="677"/>
        <end position="694"/>
    </location>
</feature>
<evidence type="ECO:0000259" key="4">
    <source>
        <dbReference type="PROSITE" id="PS51004"/>
    </source>
</evidence>
<dbReference type="Gene3D" id="2.130.10.10">
    <property type="entry name" value="YVTN repeat-like/Quinoprotein amine dehydrogenase"/>
    <property type="match status" value="1"/>
</dbReference>
<reference evidence="5 6" key="1">
    <citation type="submission" date="2018-04" db="EMBL/GenBank/DDBJ databases">
        <authorList>
            <person name="Zhang X."/>
            <person name="Yuan J."/>
            <person name="Li F."/>
            <person name="Xiang J."/>
        </authorList>
    </citation>
    <scope>NUCLEOTIDE SEQUENCE [LARGE SCALE GENOMIC DNA]</scope>
    <source>
        <tissue evidence="5">Muscle</tissue>
    </source>
</reference>
<gene>
    <name evidence="5" type="ORF">C7M84_009379</name>
</gene>
<evidence type="ECO:0000313" key="5">
    <source>
        <dbReference type="EMBL" id="ROT72240.1"/>
    </source>
</evidence>
<dbReference type="CDD" id="cd11236">
    <property type="entry name" value="Sema_plexin_like"/>
    <property type="match status" value="1"/>
</dbReference>
<feature type="compositionally biased region" description="Pro residues" evidence="2">
    <location>
        <begin position="599"/>
        <end position="615"/>
    </location>
</feature>
<dbReference type="PANTHER" id="PTHR22625">
    <property type="entry name" value="PLEXIN"/>
    <property type="match status" value="1"/>
</dbReference>
<dbReference type="Proteomes" id="UP000283509">
    <property type="component" value="Unassembled WGS sequence"/>
</dbReference>
<proteinExistence type="predicted"/>
<dbReference type="AlphaFoldDB" id="A0A3R7Q9S2"/>
<feature type="compositionally biased region" description="Pro residues" evidence="2">
    <location>
        <begin position="520"/>
        <end position="557"/>
    </location>
</feature>
<feature type="compositionally biased region" description="Pro residues" evidence="2">
    <location>
        <begin position="695"/>
        <end position="714"/>
    </location>
</feature>
<dbReference type="OrthoDB" id="125363at2759"/>
<comment type="caution">
    <text evidence="5">The sequence shown here is derived from an EMBL/GenBank/DDBJ whole genome shotgun (WGS) entry which is preliminary data.</text>
</comment>
<feature type="compositionally biased region" description="Pro residues" evidence="2">
    <location>
        <begin position="659"/>
        <end position="676"/>
    </location>
</feature>
<feature type="compositionally biased region" description="Pro residues" evidence="2">
    <location>
        <begin position="625"/>
        <end position="645"/>
    </location>
</feature>
<accession>A0A3R7Q9S2</accession>
<dbReference type="EMBL" id="QCYY01002188">
    <property type="protein sequence ID" value="ROT72240.1"/>
    <property type="molecule type" value="Genomic_DNA"/>
</dbReference>
<dbReference type="GO" id="GO:0030334">
    <property type="term" value="P:regulation of cell migration"/>
    <property type="evidence" value="ECO:0007669"/>
    <property type="project" value="TreeGrafter"/>
</dbReference>
<reference evidence="5 6" key="2">
    <citation type="submission" date="2019-01" db="EMBL/GenBank/DDBJ databases">
        <title>The decoding of complex shrimp genome reveals the adaptation for benthos swimmer, frequently molting mechanism and breeding impact on genome.</title>
        <authorList>
            <person name="Sun Y."/>
            <person name="Gao Y."/>
            <person name="Yu Y."/>
        </authorList>
    </citation>
    <scope>NUCLEOTIDE SEQUENCE [LARGE SCALE GENOMIC DNA]</scope>
    <source>
        <tissue evidence="5">Muscle</tissue>
    </source>
</reference>
<dbReference type="InterPro" id="IPR001627">
    <property type="entry name" value="Semap_dom"/>
</dbReference>
<dbReference type="SMART" id="SM00630">
    <property type="entry name" value="Sema"/>
    <property type="match status" value="1"/>
</dbReference>
<dbReference type="InterPro" id="IPR031148">
    <property type="entry name" value="Plexin"/>
</dbReference>
<keyword evidence="6" id="KW-1185">Reference proteome</keyword>
<name>A0A3R7Q9S2_PENVA</name>
<dbReference type="Pfam" id="PF01403">
    <property type="entry name" value="Sema"/>
    <property type="match status" value="1"/>
</dbReference>
<evidence type="ECO:0000256" key="1">
    <source>
        <dbReference type="PROSITE-ProRule" id="PRU00352"/>
    </source>
</evidence>
<dbReference type="InterPro" id="IPR015943">
    <property type="entry name" value="WD40/YVTN_repeat-like_dom_sf"/>
</dbReference>
<dbReference type="GO" id="GO:0005886">
    <property type="term" value="C:plasma membrane"/>
    <property type="evidence" value="ECO:0007669"/>
    <property type="project" value="TreeGrafter"/>
</dbReference>
<dbReference type="STRING" id="6689.A0A3R7Q9S2"/>
<organism evidence="5 6">
    <name type="scientific">Penaeus vannamei</name>
    <name type="common">Whiteleg shrimp</name>
    <name type="synonym">Litopenaeus vannamei</name>
    <dbReference type="NCBI Taxonomy" id="6689"/>
    <lineage>
        <taxon>Eukaryota</taxon>
        <taxon>Metazoa</taxon>
        <taxon>Ecdysozoa</taxon>
        <taxon>Arthropoda</taxon>
        <taxon>Crustacea</taxon>
        <taxon>Multicrustacea</taxon>
        <taxon>Malacostraca</taxon>
        <taxon>Eumalacostraca</taxon>
        <taxon>Eucarida</taxon>
        <taxon>Decapoda</taxon>
        <taxon>Dendrobranchiata</taxon>
        <taxon>Penaeoidea</taxon>
        <taxon>Penaeidae</taxon>
        <taxon>Penaeus</taxon>
    </lineage>
</organism>
<feature type="signal peptide" evidence="3">
    <location>
        <begin position="1"/>
        <end position="38"/>
    </location>
</feature>
<evidence type="ECO:0000313" key="6">
    <source>
        <dbReference type="Proteomes" id="UP000283509"/>
    </source>
</evidence>
<feature type="compositionally biased region" description="Low complexity" evidence="2">
    <location>
        <begin position="585"/>
        <end position="598"/>
    </location>
</feature>
<feature type="compositionally biased region" description="Low complexity" evidence="2">
    <location>
        <begin position="646"/>
        <end position="658"/>
    </location>
</feature>
<feature type="compositionally biased region" description="Low complexity" evidence="2">
    <location>
        <begin position="558"/>
        <end position="570"/>
    </location>
</feature>
<dbReference type="InterPro" id="IPR036352">
    <property type="entry name" value="Semap_dom_sf"/>
</dbReference>
<evidence type="ECO:0000256" key="3">
    <source>
        <dbReference type="SAM" id="SignalP"/>
    </source>
</evidence>
<feature type="domain" description="Sema" evidence="4">
    <location>
        <begin position="41"/>
        <end position="380"/>
    </location>
</feature>
<dbReference type="GO" id="GO:0017154">
    <property type="term" value="F:semaphorin receptor activity"/>
    <property type="evidence" value="ECO:0007669"/>
    <property type="project" value="InterPro"/>
</dbReference>
<feature type="compositionally biased region" description="Low complexity" evidence="2">
    <location>
        <begin position="505"/>
        <end position="519"/>
    </location>
</feature>
<evidence type="ECO:0000256" key="2">
    <source>
        <dbReference type="SAM" id="MobiDB-lite"/>
    </source>
</evidence>
<feature type="compositionally biased region" description="Pro residues" evidence="2">
    <location>
        <begin position="571"/>
        <end position="584"/>
    </location>
</feature>
<comment type="caution">
    <text evidence="1">Lacks conserved residue(s) required for the propagation of feature annotation.</text>
</comment>
<protein>
    <submittedName>
        <fullName evidence="5">Putative plexin-A4-like</fullName>
    </submittedName>
</protein>